<reference evidence="2 3" key="1">
    <citation type="journal article" date="2018" name="Mol. Plant">
        <title>The genome of Artemisia annua provides insight into the evolution of Asteraceae family and artemisinin biosynthesis.</title>
        <authorList>
            <person name="Shen Q."/>
            <person name="Zhang L."/>
            <person name="Liao Z."/>
            <person name="Wang S."/>
            <person name="Yan T."/>
            <person name="Shi P."/>
            <person name="Liu M."/>
            <person name="Fu X."/>
            <person name="Pan Q."/>
            <person name="Wang Y."/>
            <person name="Lv Z."/>
            <person name="Lu X."/>
            <person name="Zhang F."/>
            <person name="Jiang W."/>
            <person name="Ma Y."/>
            <person name="Chen M."/>
            <person name="Hao X."/>
            <person name="Li L."/>
            <person name="Tang Y."/>
            <person name="Lv G."/>
            <person name="Zhou Y."/>
            <person name="Sun X."/>
            <person name="Brodelius P.E."/>
            <person name="Rose J.K.C."/>
            <person name="Tang K."/>
        </authorList>
    </citation>
    <scope>NUCLEOTIDE SEQUENCE [LARGE SCALE GENOMIC DNA]</scope>
    <source>
        <strain evidence="3">cv. Huhao1</strain>
        <tissue evidence="2">Leaf</tissue>
    </source>
</reference>
<dbReference type="EMBL" id="PKPP01003842">
    <property type="protein sequence ID" value="PWA67382.1"/>
    <property type="molecule type" value="Genomic_DNA"/>
</dbReference>
<keyword evidence="1" id="KW-1133">Transmembrane helix</keyword>
<sequence>MNLHQQKIGTFCTRDDNVFIIDAVCLFTGKRRPQLIMNPQNASSLVDTAVSFSFDAVCLFTGKRRPQLIMYALVLVDAKGIKENCMKLSVGEDLYALFAGILTTRPWNRVIDPAVDHLAIQVNASDLSELQNTNHTERIIGCSIAVGFSFISSAFFGFKPLVPSP</sequence>
<keyword evidence="3" id="KW-1185">Reference proteome</keyword>
<keyword evidence="1" id="KW-0472">Membrane</keyword>
<keyword evidence="1" id="KW-0812">Transmembrane</keyword>
<evidence type="ECO:0000256" key="1">
    <source>
        <dbReference type="SAM" id="Phobius"/>
    </source>
</evidence>
<evidence type="ECO:0000313" key="3">
    <source>
        <dbReference type="Proteomes" id="UP000245207"/>
    </source>
</evidence>
<gene>
    <name evidence="2" type="ORF">CTI12_AA303930</name>
</gene>
<accession>A0A2U1N1K3</accession>
<comment type="caution">
    <text evidence="2">The sequence shown here is derived from an EMBL/GenBank/DDBJ whole genome shotgun (WGS) entry which is preliminary data.</text>
</comment>
<dbReference type="Proteomes" id="UP000245207">
    <property type="component" value="Unassembled WGS sequence"/>
</dbReference>
<evidence type="ECO:0000313" key="2">
    <source>
        <dbReference type="EMBL" id="PWA67382.1"/>
    </source>
</evidence>
<name>A0A2U1N1K3_ARTAN</name>
<protein>
    <submittedName>
        <fullName evidence="2">ABC2-like protein</fullName>
    </submittedName>
</protein>
<feature type="transmembrane region" description="Helical" evidence="1">
    <location>
        <begin position="139"/>
        <end position="158"/>
    </location>
</feature>
<organism evidence="2 3">
    <name type="scientific">Artemisia annua</name>
    <name type="common">Sweet wormwood</name>
    <dbReference type="NCBI Taxonomy" id="35608"/>
    <lineage>
        <taxon>Eukaryota</taxon>
        <taxon>Viridiplantae</taxon>
        <taxon>Streptophyta</taxon>
        <taxon>Embryophyta</taxon>
        <taxon>Tracheophyta</taxon>
        <taxon>Spermatophyta</taxon>
        <taxon>Magnoliopsida</taxon>
        <taxon>eudicotyledons</taxon>
        <taxon>Gunneridae</taxon>
        <taxon>Pentapetalae</taxon>
        <taxon>asterids</taxon>
        <taxon>campanulids</taxon>
        <taxon>Asterales</taxon>
        <taxon>Asteraceae</taxon>
        <taxon>Asteroideae</taxon>
        <taxon>Anthemideae</taxon>
        <taxon>Artemisiinae</taxon>
        <taxon>Artemisia</taxon>
    </lineage>
</organism>
<dbReference type="AlphaFoldDB" id="A0A2U1N1K3"/>
<proteinExistence type="predicted"/>
<dbReference type="OrthoDB" id="427480at2759"/>
<dbReference type="STRING" id="35608.A0A2U1N1K3"/>